<evidence type="ECO:0000313" key="1">
    <source>
        <dbReference type="EMBL" id="VTR57753.1"/>
    </source>
</evidence>
<name>A0A4U9WF43_SERFO</name>
<protein>
    <recommendedName>
        <fullName evidence="2">LysR substrate binding domain</fullName>
    </recommendedName>
</protein>
<accession>A0A4U9WF43</accession>
<reference evidence="1" key="1">
    <citation type="submission" date="2019-05" db="EMBL/GenBank/DDBJ databases">
        <authorList>
            <consortium name="Pathogen Informatics"/>
        </authorList>
    </citation>
    <scope>NUCLEOTIDE SEQUENCE [LARGE SCALE GENOMIC DNA]</scope>
    <source>
        <strain evidence="1">NCTC12965</strain>
    </source>
</reference>
<organism evidence="1">
    <name type="scientific">Serratia fonticola</name>
    <dbReference type="NCBI Taxonomy" id="47917"/>
    <lineage>
        <taxon>Bacteria</taxon>
        <taxon>Pseudomonadati</taxon>
        <taxon>Pseudomonadota</taxon>
        <taxon>Gammaproteobacteria</taxon>
        <taxon>Enterobacterales</taxon>
        <taxon>Yersiniaceae</taxon>
        <taxon>Serratia</taxon>
    </lineage>
</organism>
<dbReference type="EMBL" id="CABEEZ010000147">
    <property type="protein sequence ID" value="VTR57753.1"/>
    <property type="molecule type" value="Genomic_DNA"/>
</dbReference>
<evidence type="ECO:0008006" key="2">
    <source>
        <dbReference type="Google" id="ProtNLM"/>
    </source>
</evidence>
<dbReference type="AlphaFoldDB" id="A0A4U9WF43"/>
<proteinExistence type="predicted"/>
<sequence length="53" mass="5464">MACGPLLNTSFARQQLELTVVAEIDGLAILMDAVRQGLGATIQPGAAIFPHSG</sequence>
<gene>
    <name evidence="1" type="ORF">NCTC12965_07501</name>
</gene>